<dbReference type="Proteomes" id="UP000565441">
    <property type="component" value="Unassembled WGS sequence"/>
</dbReference>
<dbReference type="EMBL" id="JAACJP010000074">
    <property type="protein sequence ID" value="KAF5366889.1"/>
    <property type="molecule type" value="Genomic_DNA"/>
</dbReference>
<evidence type="ECO:0000256" key="1">
    <source>
        <dbReference type="SAM" id="MobiDB-lite"/>
    </source>
</evidence>
<feature type="compositionally biased region" description="Low complexity" evidence="1">
    <location>
        <begin position="155"/>
        <end position="186"/>
    </location>
</feature>
<feature type="compositionally biased region" description="Acidic residues" evidence="1">
    <location>
        <begin position="134"/>
        <end position="149"/>
    </location>
</feature>
<reference evidence="2 3" key="1">
    <citation type="journal article" date="2020" name="ISME J.">
        <title>Uncovering the hidden diversity of litter-decomposition mechanisms in mushroom-forming fungi.</title>
        <authorList>
            <person name="Floudas D."/>
            <person name="Bentzer J."/>
            <person name="Ahren D."/>
            <person name="Johansson T."/>
            <person name="Persson P."/>
            <person name="Tunlid A."/>
        </authorList>
    </citation>
    <scope>NUCLEOTIDE SEQUENCE [LARGE SCALE GENOMIC DNA]</scope>
    <source>
        <strain evidence="2 3">CBS 661.87</strain>
    </source>
</reference>
<accession>A0A8H5GKQ0</accession>
<sequence length="281" mass="29224">MSPNASSPALEAAAIFLARPLVLLGTHSPTTLVALQGFLQSALSPRSHLMERLSFTTTSLPPLPIQLACVAFGIKWAHWIRALGGAAFDLFIEPTRVYVVKKSTGQVGVIWVAKDASDVSRSILVSKAPVSPETDSEPESDLSDGEFDDAPPSSRPSSRSSTVSDSTFSSSSRSSHTSASSISSLPSIAKPALAPAPKPQTTKYLYQGGVSTVLTGGVMLGGGGGGCAAPRPCVAPVPVRTTVPVYTPPHRTRTRAQATSAWASKDRATGTGSWRRNATAA</sequence>
<dbReference type="AlphaFoldDB" id="A0A8H5GKQ0"/>
<organism evidence="2 3">
    <name type="scientific">Tricholomella constricta</name>
    <dbReference type="NCBI Taxonomy" id="117010"/>
    <lineage>
        <taxon>Eukaryota</taxon>
        <taxon>Fungi</taxon>
        <taxon>Dikarya</taxon>
        <taxon>Basidiomycota</taxon>
        <taxon>Agaricomycotina</taxon>
        <taxon>Agaricomycetes</taxon>
        <taxon>Agaricomycetidae</taxon>
        <taxon>Agaricales</taxon>
        <taxon>Tricholomatineae</taxon>
        <taxon>Lyophyllaceae</taxon>
        <taxon>Tricholomella</taxon>
    </lineage>
</organism>
<dbReference type="OrthoDB" id="19928at2759"/>
<protein>
    <recommendedName>
        <fullName evidence="4">Anti-proliferative protein domain-containing protein</fullName>
    </recommendedName>
</protein>
<gene>
    <name evidence="2" type="ORF">D9615_010538</name>
</gene>
<feature type="compositionally biased region" description="Polar residues" evidence="1">
    <location>
        <begin position="270"/>
        <end position="281"/>
    </location>
</feature>
<evidence type="ECO:0000313" key="2">
    <source>
        <dbReference type="EMBL" id="KAF5366889.1"/>
    </source>
</evidence>
<evidence type="ECO:0008006" key="4">
    <source>
        <dbReference type="Google" id="ProtNLM"/>
    </source>
</evidence>
<feature type="region of interest" description="Disordered" evidence="1">
    <location>
        <begin position="242"/>
        <end position="281"/>
    </location>
</feature>
<keyword evidence="3" id="KW-1185">Reference proteome</keyword>
<name>A0A8H5GKQ0_9AGAR</name>
<comment type="caution">
    <text evidence="2">The sequence shown here is derived from an EMBL/GenBank/DDBJ whole genome shotgun (WGS) entry which is preliminary data.</text>
</comment>
<proteinExistence type="predicted"/>
<evidence type="ECO:0000313" key="3">
    <source>
        <dbReference type="Proteomes" id="UP000565441"/>
    </source>
</evidence>
<feature type="region of interest" description="Disordered" evidence="1">
    <location>
        <begin position="127"/>
        <end position="186"/>
    </location>
</feature>